<dbReference type="Pfam" id="PF14527">
    <property type="entry name" value="LAGLIDADG_WhiA"/>
    <property type="match status" value="1"/>
</dbReference>
<dbReference type="Pfam" id="PF10298">
    <property type="entry name" value="WhiA_N"/>
    <property type="match status" value="1"/>
</dbReference>
<dbReference type="InterPro" id="IPR023054">
    <property type="entry name" value="Sporulation_regulator_WhiA_C"/>
</dbReference>
<evidence type="ECO:0000256" key="3">
    <source>
        <dbReference type="ARBA" id="ARBA00023306"/>
    </source>
</evidence>
<organism evidence="8 9">
    <name type="scientific">Paenalkalicoccus suaedae</name>
    <dbReference type="NCBI Taxonomy" id="2592382"/>
    <lineage>
        <taxon>Bacteria</taxon>
        <taxon>Bacillati</taxon>
        <taxon>Bacillota</taxon>
        <taxon>Bacilli</taxon>
        <taxon>Bacillales</taxon>
        <taxon>Bacillaceae</taxon>
        <taxon>Paenalkalicoccus</taxon>
    </lineage>
</organism>
<dbReference type="SUPFAM" id="SSF55608">
    <property type="entry name" value="Homing endonucleases"/>
    <property type="match status" value="1"/>
</dbReference>
<keyword evidence="9" id="KW-1185">Reference proteome</keyword>
<dbReference type="InterPro" id="IPR039518">
    <property type="entry name" value="WhiA_LAGLIDADG_dom"/>
</dbReference>
<comment type="similarity">
    <text evidence="4">Belongs to the WhiA family.</text>
</comment>
<feature type="domain" description="Sporulation regulator WhiA C-terminal" evidence="5">
    <location>
        <begin position="220"/>
        <end position="304"/>
    </location>
</feature>
<dbReference type="InterPro" id="IPR003802">
    <property type="entry name" value="Sporulation_regulator_WhiA"/>
</dbReference>
<proteinExistence type="inferred from homology"/>
<keyword evidence="2 4" id="KW-0238">DNA-binding</keyword>
<evidence type="ECO:0000256" key="4">
    <source>
        <dbReference type="HAMAP-Rule" id="MF_01420"/>
    </source>
</evidence>
<keyword evidence="1 4" id="KW-0132">Cell division</keyword>
<evidence type="ECO:0000313" key="8">
    <source>
        <dbReference type="EMBL" id="QKS73306.1"/>
    </source>
</evidence>
<evidence type="ECO:0000256" key="1">
    <source>
        <dbReference type="ARBA" id="ARBA00022618"/>
    </source>
</evidence>
<dbReference type="GO" id="GO:0051301">
    <property type="term" value="P:cell division"/>
    <property type="evidence" value="ECO:0007669"/>
    <property type="project" value="UniProtKB-UniRule"/>
</dbReference>
<dbReference type="NCBIfam" id="TIGR00647">
    <property type="entry name" value="DNA_bind_WhiA"/>
    <property type="match status" value="1"/>
</dbReference>
<dbReference type="Pfam" id="PF02650">
    <property type="entry name" value="HTH_WhiA"/>
    <property type="match status" value="1"/>
</dbReference>
<dbReference type="Proteomes" id="UP000318138">
    <property type="component" value="Chromosome"/>
</dbReference>
<feature type="domain" description="Sporulation transcription regulator WhiA N-terminal" evidence="6">
    <location>
        <begin position="18"/>
        <end position="103"/>
    </location>
</feature>
<dbReference type="FunFam" id="3.10.28.10:FF:000002">
    <property type="entry name" value="Probable cell division protein WhiA"/>
    <property type="match status" value="1"/>
</dbReference>
<sequence length="313" mass="35987">MSFASMTKKELTQLEIDPCCSKAELAALIRMNGSVSLRNMQMTLDIQTENAAIARRIYSLLKSIYEVHVELLVRKKMRLKKNNVYVVRISKQAREILESLRIVDEAFSFTREISPELIKDSCCKRAYLRGAFLAGGSVNHPETSSYHLEIFSFYEEHNASLRDLMNYFELNAKMIERKKGFILYLKEGEKISEFLNVIGAHQALLRFEDTRIMKDMRNSVNRLVNCETANLNKTVGAAMRQVENIRLIRDEIGLDALPEKLREIAELRIEHQDVSLKELGEMLTSGKVSKSGINHRLRKIEEFANKLRAGEKV</sequence>
<dbReference type="RefSeq" id="WP_176011264.1">
    <property type="nucleotide sequence ID" value="NZ_CP041372.2"/>
</dbReference>
<evidence type="ECO:0000256" key="2">
    <source>
        <dbReference type="ARBA" id="ARBA00023125"/>
    </source>
</evidence>
<dbReference type="EMBL" id="CP041372">
    <property type="protein sequence ID" value="QKS73306.1"/>
    <property type="molecule type" value="Genomic_DNA"/>
</dbReference>
<reference evidence="9" key="1">
    <citation type="submission" date="2019-07" db="EMBL/GenBank/DDBJ databases">
        <title>Bacillus alkalisoli sp. nov. isolated from saline soil.</title>
        <authorList>
            <person name="Sun J.-Q."/>
            <person name="Xu L."/>
        </authorList>
    </citation>
    <scope>NUCLEOTIDE SEQUENCE [LARGE SCALE GENOMIC DNA]</scope>
    <source>
        <strain evidence="9">M4U3P1</strain>
    </source>
</reference>
<comment type="function">
    <text evidence="4">Involved in cell division and chromosome segregation.</text>
</comment>
<gene>
    <name evidence="4 8" type="primary">whiA</name>
    <name evidence="8" type="ORF">FLK61_37060</name>
</gene>
<dbReference type="AlphaFoldDB" id="A0A859FKJ2"/>
<evidence type="ECO:0000259" key="5">
    <source>
        <dbReference type="Pfam" id="PF02650"/>
    </source>
</evidence>
<dbReference type="InterPro" id="IPR027434">
    <property type="entry name" value="Homing_endonucl"/>
</dbReference>
<protein>
    <recommendedName>
        <fullName evidence="4">Probable cell division protein WhiA</fullName>
    </recommendedName>
</protein>
<evidence type="ECO:0000259" key="7">
    <source>
        <dbReference type="Pfam" id="PF14527"/>
    </source>
</evidence>
<dbReference type="HAMAP" id="MF_01420">
    <property type="entry name" value="HTH_type_WhiA"/>
    <property type="match status" value="1"/>
</dbReference>
<dbReference type="Gene3D" id="3.10.28.10">
    <property type="entry name" value="Homing endonucleases"/>
    <property type="match status" value="1"/>
</dbReference>
<evidence type="ECO:0000313" key="9">
    <source>
        <dbReference type="Proteomes" id="UP000318138"/>
    </source>
</evidence>
<dbReference type="PANTHER" id="PTHR37307">
    <property type="entry name" value="CELL DIVISION PROTEIN WHIA-RELATED"/>
    <property type="match status" value="1"/>
</dbReference>
<dbReference type="KEGG" id="psua:FLK61_37060"/>
<evidence type="ECO:0000259" key="6">
    <source>
        <dbReference type="Pfam" id="PF10298"/>
    </source>
</evidence>
<dbReference type="InterPro" id="IPR018478">
    <property type="entry name" value="Sporu_reg_WhiA_N_dom"/>
</dbReference>
<feature type="domain" description="WhiA LAGLIDADG-like" evidence="7">
    <location>
        <begin position="125"/>
        <end position="217"/>
    </location>
</feature>
<dbReference type="GO" id="GO:0003677">
    <property type="term" value="F:DNA binding"/>
    <property type="evidence" value="ECO:0007669"/>
    <property type="project" value="UniProtKB-UniRule"/>
</dbReference>
<dbReference type="PANTHER" id="PTHR37307:SF1">
    <property type="entry name" value="CELL DIVISION PROTEIN WHIA-RELATED"/>
    <property type="match status" value="1"/>
</dbReference>
<keyword evidence="3 4" id="KW-0131">Cell cycle</keyword>
<accession>A0A859FKJ2</accession>
<dbReference type="GO" id="GO:0043937">
    <property type="term" value="P:regulation of sporulation"/>
    <property type="evidence" value="ECO:0007669"/>
    <property type="project" value="InterPro"/>
</dbReference>
<name>A0A859FKJ2_9BACI</name>